<dbReference type="GO" id="GO:0015128">
    <property type="term" value="F:gluconate transmembrane transporter activity"/>
    <property type="evidence" value="ECO:0007669"/>
    <property type="project" value="InterPro"/>
</dbReference>
<dbReference type="Proteomes" id="UP000076268">
    <property type="component" value="Unassembled WGS sequence"/>
</dbReference>
<feature type="transmembrane region" description="Helical" evidence="1">
    <location>
        <begin position="178"/>
        <end position="199"/>
    </location>
</feature>
<keyword evidence="1" id="KW-0812">Transmembrane</keyword>
<keyword evidence="1" id="KW-1133">Transmembrane helix</keyword>
<feature type="transmembrane region" description="Helical" evidence="1">
    <location>
        <begin position="333"/>
        <end position="351"/>
    </location>
</feature>
<feature type="transmembrane region" description="Helical" evidence="1">
    <location>
        <begin position="232"/>
        <end position="253"/>
    </location>
</feature>
<dbReference type="InterPro" id="IPR003474">
    <property type="entry name" value="Glcn_transporter"/>
</dbReference>
<accession>A0A154BR61</accession>
<keyword evidence="3" id="KW-1185">Reference proteome</keyword>
<feature type="transmembrane region" description="Helical" evidence="1">
    <location>
        <begin position="99"/>
        <end position="128"/>
    </location>
</feature>
<dbReference type="AlphaFoldDB" id="A0A154BR61"/>
<proteinExistence type="predicted"/>
<gene>
    <name evidence="2" type="ORF">AXX12_08470</name>
</gene>
<feature type="transmembrane region" description="Helical" evidence="1">
    <location>
        <begin position="273"/>
        <end position="298"/>
    </location>
</feature>
<dbReference type="GO" id="GO:0005886">
    <property type="term" value="C:plasma membrane"/>
    <property type="evidence" value="ECO:0007669"/>
    <property type="project" value="TreeGrafter"/>
</dbReference>
<dbReference type="PANTHER" id="PTHR30354:SF7">
    <property type="entry name" value="BLL7963 PROTEIN"/>
    <property type="match status" value="1"/>
</dbReference>
<feature type="transmembrane region" description="Helical" evidence="1">
    <location>
        <begin position="442"/>
        <end position="462"/>
    </location>
</feature>
<feature type="transmembrane region" description="Helical" evidence="1">
    <location>
        <begin position="363"/>
        <end position="383"/>
    </location>
</feature>
<dbReference type="Pfam" id="PF02447">
    <property type="entry name" value="GntP_permease"/>
    <property type="match status" value="1"/>
</dbReference>
<dbReference type="OrthoDB" id="86125at2"/>
<reference evidence="2 3" key="1">
    <citation type="submission" date="2016-02" db="EMBL/GenBank/DDBJ databases">
        <title>Anaerosporomusa subterraneum gen. nov., sp. nov., a spore-forming obligate anaerobe isolated from saprolite.</title>
        <authorList>
            <person name="Choi J.K."/>
            <person name="Shah M."/>
            <person name="Yee N."/>
        </authorList>
    </citation>
    <scope>NUCLEOTIDE SEQUENCE [LARGE SCALE GENOMIC DNA]</scope>
    <source>
        <strain evidence="2 3">RU4</strain>
    </source>
</reference>
<sequence length="466" mass="49468">MEVIGILLSLFLLMYFAYRGFSVILFAPIFALLAAVSQGFSVMPSYTELFMGKAVGYVKAYFPVFILGAVFGKVIEDTGMAKSISQAIVRAVGKGKPQAIIAIAITGIVLTYGGVNTMVAVFAIYPFGCALFREVGIPKRLLPAAILFGAGTVTMDAFPGTPQIQNLIPTTYFGTNAYAAPINGILGGLLVLGLCFAWLKWRVDQSGEEGYGEGHTNEPIESNNFEPLDWRLAVIPLVTVLVLNYVMTRLFYWDPNLLLPFQSMKLPMVAASIKNVIAIWSLIIAESVAICLALLIGFKNIKGGGKLAKTLNAGAVGSLLAVMNVASEVGYGNVIASLPGFSSIANFLFSIKMGNSPLLSEAVTVNVLAGITGSASGGMSIALDIMGKEWLSMANAIGLSPEMLHRVASMASGGMDTLPHNGAIITVLAVCGLTHKQSYFDIFAVTVCKTFAAFMIIVFYSLTGLL</sequence>
<keyword evidence="1" id="KW-0472">Membrane</keyword>
<dbReference type="STRING" id="1794912.AXX12_08470"/>
<comment type="caution">
    <text evidence="2">The sequence shown here is derived from an EMBL/GenBank/DDBJ whole genome shotgun (WGS) entry which is preliminary data.</text>
</comment>
<evidence type="ECO:0000313" key="3">
    <source>
        <dbReference type="Proteomes" id="UP000076268"/>
    </source>
</evidence>
<dbReference type="RefSeq" id="WP_066241965.1">
    <property type="nucleotide sequence ID" value="NZ_LSGP01000017.1"/>
</dbReference>
<dbReference type="EMBL" id="LSGP01000017">
    <property type="protein sequence ID" value="KYZ76457.1"/>
    <property type="molecule type" value="Genomic_DNA"/>
</dbReference>
<feature type="transmembrane region" description="Helical" evidence="1">
    <location>
        <begin position="6"/>
        <end position="36"/>
    </location>
</feature>
<feature type="transmembrane region" description="Helical" evidence="1">
    <location>
        <begin position="57"/>
        <end position="75"/>
    </location>
</feature>
<evidence type="ECO:0000313" key="2">
    <source>
        <dbReference type="EMBL" id="KYZ76457.1"/>
    </source>
</evidence>
<protein>
    <submittedName>
        <fullName evidence="2">Transporter</fullName>
    </submittedName>
</protein>
<evidence type="ECO:0000256" key="1">
    <source>
        <dbReference type="SAM" id="Phobius"/>
    </source>
</evidence>
<name>A0A154BR61_ANASB</name>
<dbReference type="PANTHER" id="PTHR30354">
    <property type="entry name" value="GNT FAMILY GLUCONATE TRANSPORTER"/>
    <property type="match status" value="1"/>
</dbReference>
<organism evidence="2 3">
    <name type="scientific">Anaerosporomusa subterranea</name>
    <dbReference type="NCBI Taxonomy" id="1794912"/>
    <lineage>
        <taxon>Bacteria</taxon>
        <taxon>Bacillati</taxon>
        <taxon>Bacillota</taxon>
        <taxon>Negativicutes</taxon>
        <taxon>Acetonemataceae</taxon>
        <taxon>Anaerosporomusa</taxon>
    </lineage>
</organism>